<protein>
    <submittedName>
        <fullName evidence="1">Uncharacterized protein</fullName>
    </submittedName>
</protein>
<dbReference type="AlphaFoldDB" id="A0A0A9GU38"/>
<name>A0A0A9GU38_ARUDO</name>
<dbReference type="EMBL" id="GBRH01169351">
    <property type="protein sequence ID" value="JAE28545.1"/>
    <property type="molecule type" value="Transcribed_RNA"/>
</dbReference>
<reference evidence="1" key="2">
    <citation type="journal article" date="2015" name="Data Brief">
        <title>Shoot transcriptome of the giant reed, Arundo donax.</title>
        <authorList>
            <person name="Barrero R.A."/>
            <person name="Guerrero F.D."/>
            <person name="Moolhuijzen P."/>
            <person name="Goolsby J.A."/>
            <person name="Tidwell J."/>
            <person name="Bellgard S.E."/>
            <person name="Bellgard M.I."/>
        </authorList>
    </citation>
    <scope>NUCLEOTIDE SEQUENCE</scope>
    <source>
        <tissue evidence="1">Shoot tissue taken approximately 20 cm above the soil surface</tissue>
    </source>
</reference>
<reference evidence="1" key="1">
    <citation type="submission" date="2014-09" db="EMBL/GenBank/DDBJ databases">
        <authorList>
            <person name="Magalhaes I.L.F."/>
            <person name="Oliveira U."/>
            <person name="Santos F.R."/>
            <person name="Vidigal T.H.D.A."/>
            <person name="Brescovit A.D."/>
            <person name="Santos A.J."/>
        </authorList>
    </citation>
    <scope>NUCLEOTIDE SEQUENCE</scope>
    <source>
        <tissue evidence="1">Shoot tissue taken approximately 20 cm above the soil surface</tissue>
    </source>
</reference>
<proteinExistence type="predicted"/>
<dbReference type="PROSITE" id="PS51257">
    <property type="entry name" value="PROKAR_LIPOPROTEIN"/>
    <property type="match status" value="1"/>
</dbReference>
<accession>A0A0A9GU38</accession>
<sequence length="72" mass="7451">MEAPESRNPYAAVYGTVGCNAIGVIRAAALDDADVVLCRASSSPAMAVASTRTPARPSPLSILLIPSSKQRH</sequence>
<evidence type="ECO:0000313" key="1">
    <source>
        <dbReference type="EMBL" id="JAE28545.1"/>
    </source>
</evidence>
<organism evidence="1">
    <name type="scientific">Arundo donax</name>
    <name type="common">Giant reed</name>
    <name type="synonym">Donax arundinaceus</name>
    <dbReference type="NCBI Taxonomy" id="35708"/>
    <lineage>
        <taxon>Eukaryota</taxon>
        <taxon>Viridiplantae</taxon>
        <taxon>Streptophyta</taxon>
        <taxon>Embryophyta</taxon>
        <taxon>Tracheophyta</taxon>
        <taxon>Spermatophyta</taxon>
        <taxon>Magnoliopsida</taxon>
        <taxon>Liliopsida</taxon>
        <taxon>Poales</taxon>
        <taxon>Poaceae</taxon>
        <taxon>PACMAD clade</taxon>
        <taxon>Arundinoideae</taxon>
        <taxon>Arundineae</taxon>
        <taxon>Arundo</taxon>
    </lineage>
</organism>